<dbReference type="GO" id="GO:0004519">
    <property type="term" value="F:endonuclease activity"/>
    <property type="evidence" value="ECO:0007669"/>
    <property type="project" value="InterPro"/>
</dbReference>
<keyword evidence="3" id="KW-1185">Reference proteome</keyword>
<accession>A0A1T5ITT2</accession>
<dbReference type="GO" id="GO:0008270">
    <property type="term" value="F:zinc ion binding"/>
    <property type="evidence" value="ECO:0007669"/>
    <property type="project" value="InterPro"/>
</dbReference>
<organism evidence="2 3">
    <name type="scientific">Ohtaekwangia koreensis</name>
    <dbReference type="NCBI Taxonomy" id="688867"/>
    <lineage>
        <taxon>Bacteria</taxon>
        <taxon>Pseudomonadati</taxon>
        <taxon>Bacteroidota</taxon>
        <taxon>Cytophagia</taxon>
        <taxon>Cytophagales</taxon>
        <taxon>Fulvivirgaceae</taxon>
        <taxon>Ohtaekwangia</taxon>
    </lineage>
</organism>
<dbReference type="InterPro" id="IPR003615">
    <property type="entry name" value="HNH_nuc"/>
</dbReference>
<feature type="domain" description="HNH" evidence="1">
    <location>
        <begin position="59"/>
        <end position="108"/>
    </location>
</feature>
<name>A0A1T5ITT2_9BACT</name>
<dbReference type="RefSeq" id="WP_079685017.1">
    <property type="nucleotide sequence ID" value="NZ_FUZU01000001.1"/>
</dbReference>
<dbReference type="EMBL" id="FUZU01000001">
    <property type="protein sequence ID" value="SKC42492.1"/>
    <property type="molecule type" value="Genomic_DNA"/>
</dbReference>
<dbReference type="AlphaFoldDB" id="A0A1T5ITT2"/>
<gene>
    <name evidence="2" type="ORF">SAMN05660236_0386</name>
</gene>
<protein>
    <submittedName>
        <fullName evidence="2">TIGR02646 family protein</fullName>
    </submittedName>
</protein>
<dbReference type="InterPro" id="IPR002711">
    <property type="entry name" value="HNH"/>
</dbReference>
<proteinExistence type="predicted"/>
<dbReference type="CDD" id="cd00085">
    <property type="entry name" value="HNHc"/>
    <property type="match status" value="1"/>
</dbReference>
<evidence type="ECO:0000313" key="3">
    <source>
        <dbReference type="Proteomes" id="UP000190961"/>
    </source>
</evidence>
<dbReference type="GO" id="GO:0003676">
    <property type="term" value="F:nucleic acid binding"/>
    <property type="evidence" value="ECO:0007669"/>
    <property type="project" value="InterPro"/>
</dbReference>
<dbReference type="Pfam" id="PF01844">
    <property type="entry name" value="HNH"/>
    <property type="match status" value="1"/>
</dbReference>
<dbReference type="Proteomes" id="UP000190961">
    <property type="component" value="Unassembled WGS sequence"/>
</dbReference>
<dbReference type="OrthoDB" id="1340280at2"/>
<dbReference type="Gene3D" id="1.10.30.50">
    <property type="match status" value="1"/>
</dbReference>
<dbReference type="STRING" id="688867.SAMN05660236_0386"/>
<evidence type="ECO:0000259" key="1">
    <source>
        <dbReference type="Pfam" id="PF01844"/>
    </source>
</evidence>
<reference evidence="2 3" key="1">
    <citation type="submission" date="2017-02" db="EMBL/GenBank/DDBJ databases">
        <authorList>
            <person name="Peterson S.W."/>
        </authorList>
    </citation>
    <scope>NUCLEOTIDE SEQUENCE [LARGE SCALE GENOMIC DNA]</scope>
    <source>
        <strain evidence="2 3">DSM 25262</strain>
    </source>
</reference>
<sequence>MIKLTKSGEPAVLLANKTNWKSQLLHLIANNQPVPDSLYTRYNHDEVKDALRTECNSKCMYCESKVEHITDLHIEHIQPKAKTKFPELTFEYANLGLACPLCNRNKSDTYDPNNAFINPYIDSPDNHFYAWGVFLWPKDNDNRARLTELEIGLNRNELIEARAERIKALKGMIDSYKREANATIKEAIRKQIMKEVGDDKVYSFFCKMLVDSEI</sequence>
<evidence type="ECO:0000313" key="2">
    <source>
        <dbReference type="EMBL" id="SKC42492.1"/>
    </source>
</evidence>